<dbReference type="Proteomes" id="UP000807353">
    <property type="component" value="Unassembled WGS sequence"/>
</dbReference>
<evidence type="ECO:0000313" key="2">
    <source>
        <dbReference type="EMBL" id="KAF9459854.1"/>
    </source>
</evidence>
<organism evidence="2 3">
    <name type="scientific">Collybia nuda</name>
    <dbReference type="NCBI Taxonomy" id="64659"/>
    <lineage>
        <taxon>Eukaryota</taxon>
        <taxon>Fungi</taxon>
        <taxon>Dikarya</taxon>
        <taxon>Basidiomycota</taxon>
        <taxon>Agaricomycotina</taxon>
        <taxon>Agaricomycetes</taxon>
        <taxon>Agaricomycetidae</taxon>
        <taxon>Agaricales</taxon>
        <taxon>Tricholomatineae</taxon>
        <taxon>Clitocybaceae</taxon>
        <taxon>Collybia</taxon>
    </lineage>
</organism>
<comment type="caution">
    <text evidence="2">The sequence shown here is derived from an EMBL/GenBank/DDBJ whole genome shotgun (WGS) entry which is preliminary data.</text>
</comment>
<gene>
    <name evidence="2" type="ORF">BDZ94DRAFT_985036</name>
</gene>
<keyword evidence="1" id="KW-0472">Membrane</keyword>
<keyword evidence="1" id="KW-1133">Transmembrane helix</keyword>
<feature type="transmembrane region" description="Helical" evidence="1">
    <location>
        <begin position="33"/>
        <end position="51"/>
    </location>
</feature>
<evidence type="ECO:0000256" key="1">
    <source>
        <dbReference type="SAM" id="Phobius"/>
    </source>
</evidence>
<name>A0A9P5Y035_9AGAR</name>
<proteinExistence type="predicted"/>
<sequence length="52" mass="5904">MVQVDIIHPNHANVPKLYHLPPLTRTSQLGRLAWYRGSVSVFFAGVVCLYTH</sequence>
<keyword evidence="1" id="KW-0812">Transmembrane</keyword>
<accession>A0A9P5Y035</accession>
<dbReference type="EMBL" id="MU150309">
    <property type="protein sequence ID" value="KAF9459854.1"/>
    <property type="molecule type" value="Genomic_DNA"/>
</dbReference>
<dbReference type="AlphaFoldDB" id="A0A9P5Y035"/>
<reference evidence="2" key="1">
    <citation type="submission" date="2020-11" db="EMBL/GenBank/DDBJ databases">
        <authorList>
            <consortium name="DOE Joint Genome Institute"/>
            <person name="Ahrendt S."/>
            <person name="Riley R."/>
            <person name="Andreopoulos W."/>
            <person name="Labutti K."/>
            <person name="Pangilinan J."/>
            <person name="Ruiz-Duenas F.J."/>
            <person name="Barrasa J.M."/>
            <person name="Sanchez-Garcia M."/>
            <person name="Camarero S."/>
            <person name="Miyauchi S."/>
            <person name="Serrano A."/>
            <person name="Linde D."/>
            <person name="Babiker R."/>
            <person name="Drula E."/>
            <person name="Ayuso-Fernandez I."/>
            <person name="Pacheco R."/>
            <person name="Padilla G."/>
            <person name="Ferreira P."/>
            <person name="Barriuso J."/>
            <person name="Kellner H."/>
            <person name="Castanera R."/>
            <person name="Alfaro M."/>
            <person name="Ramirez L."/>
            <person name="Pisabarro A.G."/>
            <person name="Kuo A."/>
            <person name="Tritt A."/>
            <person name="Lipzen A."/>
            <person name="He G."/>
            <person name="Yan M."/>
            <person name="Ng V."/>
            <person name="Cullen D."/>
            <person name="Martin F."/>
            <person name="Rosso M.-N."/>
            <person name="Henrissat B."/>
            <person name="Hibbett D."/>
            <person name="Martinez A.T."/>
            <person name="Grigoriev I.V."/>
        </authorList>
    </citation>
    <scope>NUCLEOTIDE SEQUENCE</scope>
    <source>
        <strain evidence="2">CBS 247.69</strain>
    </source>
</reference>
<keyword evidence="3" id="KW-1185">Reference proteome</keyword>
<evidence type="ECO:0000313" key="3">
    <source>
        <dbReference type="Proteomes" id="UP000807353"/>
    </source>
</evidence>
<protein>
    <submittedName>
        <fullName evidence="2">Uncharacterized protein</fullName>
    </submittedName>
</protein>